<evidence type="ECO:0000313" key="8">
    <source>
        <dbReference type="EMBL" id="MBA4535629.1"/>
    </source>
</evidence>
<keyword evidence="5 7" id="KW-1133">Transmembrane helix</keyword>
<feature type="transmembrane region" description="Helical" evidence="7">
    <location>
        <begin position="355"/>
        <end position="374"/>
    </location>
</feature>
<evidence type="ECO:0000313" key="9">
    <source>
        <dbReference type="EMBL" id="NEY80005.1"/>
    </source>
</evidence>
<comment type="caution">
    <text evidence="9">The sequence shown here is derived from an EMBL/GenBank/DDBJ whole genome shotgun (WGS) entry which is preliminary data.</text>
</comment>
<dbReference type="PANTHER" id="PTHR43266">
    <property type="entry name" value="MACROLIDE-EFFLUX PROTEIN"/>
    <property type="match status" value="1"/>
</dbReference>
<dbReference type="Gene3D" id="1.20.1250.20">
    <property type="entry name" value="MFS general substrate transporter like domains"/>
    <property type="match status" value="1"/>
</dbReference>
<evidence type="ECO:0000256" key="2">
    <source>
        <dbReference type="ARBA" id="ARBA00022448"/>
    </source>
</evidence>
<feature type="transmembrane region" description="Helical" evidence="7">
    <location>
        <begin position="266"/>
        <end position="288"/>
    </location>
</feature>
<evidence type="ECO:0000256" key="5">
    <source>
        <dbReference type="ARBA" id="ARBA00022989"/>
    </source>
</evidence>
<dbReference type="EMBL" id="JACEIO010000001">
    <property type="protein sequence ID" value="MBA4535629.1"/>
    <property type="molecule type" value="Genomic_DNA"/>
</dbReference>
<proteinExistence type="predicted"/>
<evidence type="ECO:0000256" key="6">
    <source>
        <dbReference type="ARBA" id="ARBA00023136"/>
    </source>
</evidence>
<dbReference type="AlphaFoldDB" id="A0A6B3VUK5"/>
<keyword evidence="2" id="KW-0813">Transport</keyword>
<reference evidence="8 11" key="2">
    <citation type="submission" date="2020-07" db="EMBL/GenBank/DDBJ databases">
        <authorList>
            <person name="Feng H."/>
        </authorList>
    </citation>
    <scope>NUCLEOTIDE SEQUENCE [LARGE SCALE GENOMIC DNA]</scope>
    <source>
        <strain evidence="8">S-12</strain>
        <strain evidence="11">s-12</strain>
    </source>
</reference>
<feature type="transmembrane region" description="Helical" evidence="7">
    <location>
        <begin position="168"/>
        <end position="186"/>
    </location>
</feature>
<feature type="transmembrane region" description="Helical" evidence="7">
    <location>
        <begin position="228"/>
        <end position="254"/>
    </location>
</feature>
<sequence>MKKFKEIFQNKTFARLFLANFTQQMGSIIGLTAFMYYVLDRFTNQPVYATVTELMYSLPTIVVFFLVGVFADRLDRQKIAYYCNWISSFLSLLLIGVIMIGWMPLIFTILFIRSAVTKFFFPAEHGMVQGILKKDDYTTAAGLNQLVGSLFMLFGTALGIFAFRSVGIYGAILVDVVCLAFSGLLIRGCRIAEEVRLPNGRHKIKDLKVSFVLKEFKQGFTYVVKHKLLFSLIIGFFILGIVNGGITVMPVFYLKYKLAPETYEQLAAIIGVVTGSGILLGSVIATILVQKFKLYKLMIIGLAIPGIFIVLASLTNSIYTYIPLIFLATLSFPIINISLGGWMPSIVDPKMMGRVQGLINPLMMLSQSFILGFIAYSFPKFITIEAIYWIVGGSLLIVSIFYLMVLPKNVKEFEGTSQTSIKESKAL</sequence>
<dbReference type="PANTHER" id="PTHR43266:SF8">
    <property type="entry name" value="MACROLIDE-EFFLUX PROTEIN"/>
    <property type="match status" value="1"/>
</dbReference>
<dbReference type="EMBL" id="JAAIWN010000001">
    <property type="protein sequence ID" value="NEY80005.1"/>
    <property type="molecule type" value="Genomic_DNA"/>
</dbReference>
<organism evidence="9 10">
    <name type="scientific">Bacillus aquiflavi</name>
    <dbReference type="NCBI Taxonomy" id="2672567"/>
    <lineage>
        <taxon>Bacteria</taxon>
        <taxon>Bacillati</taxon>
        <taxon>Bacillota</taxon>
        <taxon>Bacilli</taxon>
        <taxon>Bacillales</taxon>
        <taxon>Bacillaceae</taxon>
        <taxon>Bacillus</taxon>
    </lineage>
</organism>
<evidence type="ECO:0000313" key="10">
    <source>
        <dbReference type="Proteomes" id="UP000472971"/>
    </source>
</evidence>
<dbReference type="Pfam" id="PF07690">
    <property type="entry name" value="MFS_1"/>
    <property type="match status" value="1"/>
</dbReference>
<dbReference type="Proteomes" id="UP000570010">
    <property type="component" value="Unassembled WGS sequence"/>
</dbReference>
<feature type="transmembrane region" description="Helical" evidence="7">
    <location>
        <begin position="321"/>
        <end position="343"/>
    </location>
</feature>
<feature type="transmembrane region" description="Helical" evidence="7">
    <location>
        <begin position="386"/>
        <end position="405"/>
    </location>
</feature>
<dbReference type="InterPro" id="IPR011701">
    <property type="entry name" value="MFS"/>
</dbReference>
<keyword evidence="3" id="KW-1003">Cell membrane</keyword>
<feature type="transmembrane region" description="Helical" evidence="7">
    <location>
        <begin position="12"/>
        <end position="39"/>
    </location>
</feature>
<comment type="subcellular location">
    <subcellularLocation>
        <location evidence="1">Cell membrane</location>
        <topology evidence="1">Multi-pass membrane protein</topology>
    </subcellularLocation>
</comment>
<name>A0A6B3VUK5_9BACI</name>
<dbReference type="RefSeq" id="WP_163238938.1">
    <property type="nucleotide sequence ID" value="NZ_JAAIWN010000001.1"/>
</dbReference>
<feature type="transmembrane region" description="Helical" evidence="7">
    <location>
        <begin position="54"/>
        <end position="72"/>
    </location>
</feature>
<dbReference type="InterPro" id="IPR036259">
    <property type="entry name" value="MFS_trans_sf"/>
</dbReference>
<accession>A0A6B3VUK5</accession>
<evidence type="ECO:0000256" key="4">
    <source>
        <dbReference type="ARBA" id="ARBA00022692"/>
    </source>
</evidence>
<gene>
    <name evidence="9" type="ORF">G4D64_00405</name>
    <name evidence="8" type="ORF">H1Z61_00405</name>
</gene>
<evidence type="ECO:0000313" key="11">
    <source>
        <dbReference type="Proteomes" id="UP000570010"/>
    </source>
</evidence>
<feature type="transmembrane region" description="Helical" evidence="7">
    <location>
        <begin position="142"/>
        <end position="162"/>
    </location>
</feature>
<dbReference type="GO" id="GO:0022857">
    <property type="term" value="F:transmembrane transporter activity"/>
    <property type="evidence" value="ECO:0007669"/>
    <property type="project" value="InterPro"/>
</dbReference>
<dbReference type="Proteomes" id="UP000472971">
    <property type="component" value="Unassembled WGS sequence"/>
</dbReference>
<keyword evidence="4 7" id="KW-0812">Transmembrane</keyword>
<dbReference type="SUPFAM" id="SSF103473">
    <property type="entry name" value="MFS general substrate transporter"/>
    <property type="match status" value="1"/>
</dbReference>
<dbReference type="CDD" id="cd06173">
    <property type="entry name" value="MFS_MefA_like"/>
    <property type="match status" value="1"/>
</dbReference>
<keyword evidence="10" id="KW-1185">Reference proteome</keyword>
<feature type="transmembrane region" description="Helical" evidence="7">
    <location>
        <begin position="295"/>
        <end position="315"/>
    </location>
</feature>
<evidence type="ECO:0000256" key="7">
    <source>
        <dbReference type="SAM" id="Phobius"/>
    </source>
</evidence>
<keyword evidence="6 7" id="KW-0472">Membrane</keyword>
<evidence type="ECO:0000256" key="1">
    <source>
        <dbReference type="ARBA" id="ARBA00004651"/>
    </source>
</evidence>
<dbReference type="GO" id="GO:0005886">
    <property type="term" value="C:plasma membrane"/>
    <property type="evidence" value="ECO:0007669"/>
    <property type="project" value="UniProtKB-SubCell"/>
</dbReference>
<protein>
    <submittedName>
        <fullName evidence="9">MFS transporter</fullName>
    </submittedName>
</protein>
<evidence type="ECO:0000256" key="3">
    <source>
        <dbReference type="ARBA" id="ARBA00022475"/>
    </source>
</evidence>
<reference evidence="9 10" key="1">
    <citation type="submission" date="2020-02" db="EMBL/GenBank/DDBJ databases">
        <title>Bacillus aquiflavi sp. nov., isolated from yellow water of strong flavor Chinese baijiu in Yibin region of China.</title>
        <authorList>
            <person name="Xie J."/>
        </authorList>
    </citation>
    <scope>NUCLEOTIDE SEQUENCE [LARGE SCALE GENOMIC DNA]</scope>
    <source>
        <strain evidence="9 10">3H-10</strain>
    </source>
</reference>